<reference evidence="1 2" key="1">
    <citation type="submission" date="2024-06" db="EMBL/GenBank/DDBJ databases">
        <title>The Natural Products Discovery Center: Release of the First 8490 Sequenced Strains for Exploring Actinobacteria Biosynthetic Diversity.</title>
        <authorList>
            <person name="Kalkreuter E."/>
            <person name="Kautsar S.A."/>
            <person name="Yang D."/>
            <person name="Bader C.D."/>
            <person name="Teijaro C.N."/>
            <person name="Fluegel L."/>
            <person name="Davis C.M."/>
            <person name="Simpson J.R."/>
            <person name="Lauterbach L."/>
            <person name="Steele A.D."/>
            <person name="Gui C."/>
            <person name="Meng S."/>
            <person name="Li G."/>
            <person name="Viehrig K."/>
            <person name="Ye F."/>
            <person name="Su P."/>
            <person name="Kiefer A.F."/>
            <person name="Nichols A."/>
            <person name="Cepeda A.J."/>
            <person name="Yan W."/>
            <person name="Fan B."/>
            <person name="Jiang Y."/>
            <person name="Adhikari A."/>
            <person name="Zheng C.-J."/>
            <person name="Schuster L."/>
            <person name="Cowan T.M."/>
            <person name="Smanski M.J."/>
            <person name="Chevrette M.G."/>
            <person name="De Carvalho L.P.S."/>
            <person name="Shen B."/>
        </authorList>
    </citation>
    <scope>NUCLEOTIDE SEQUENCE [LARGE SCALE GENOMIC DNA]</scope>
    <source>
        <strain evidence="1 2">NPDC047833</strain>
    </source>
</reference>
<comment type="caution">
    <text evidence="1">The sequence shown here is derived from an EMBL/GenBank/DDBJ whole genome shotgun (WGS) entry which is preliminary data.</text>
</comment>
<proteinExistence type="predicted"/>
<name>A0ABV3LV17_9ACTN</name>
<dbReference type="EMBL" id="JBEYRS010000005">
    <property type="protein sequence ID" value="MEW2363309.1"/>
    <property type="molecule type" value="Genomic_DNA"/>
</dbReference>
<dbReference type="RefSeq" id="WP_359778601.1">
    <property type="nucleotide sequence ID" value="NZ_JBEYRR010000005.1"/>
</dbReference>
<gene>
    <name evidence="1" type="ORF">AB0887_15340</name>
</gene>
<dbReference type="Proteomes" id="UP001553843">
    <property type="component" value="Unassembled WGS sequence"/>
</dbReference>
<sequence length="42" mass="4540">MDRRRLLTPTLGAGAPPAVPLPGPCRGFRYEMACNTRDPTSP</sequence>
<evidence type="ECO:0000313" key="1">
    <source>
        <dbReference type="EMBL" id="MEW2363309.1"/>
    </source>
</evidence>
<keyword evidence="2" id="KW-1185">Reference proteome</keyword>
<accession>A0ABV3LV17</accession>
<evidence type="ECO:0000313" key="2">
    <source>
        <dbReference type="Proteomes" id="UP001553843"/>
    </source>
</evidence>
<organism evidence="1 2">
    <name type="scientific">Streptomyces huasconensis</name>
    <dbReference type="NCBI Taxonomy" id="1854574"/>
    <lineage>
        <taxon>Bacteria</taxon>
        <taxon>Bacillati</taxon>
        <taxon>Actinomycetota</taxon>
        <taxon>Actinomycetes</taxon>
        <taxon>Kitasatosporales</taxon>
        <taxon>Streptomycetaceae</taxon>
        <taxon>Streptomyces</taxon>
    </lineage>
</organism>
<protein>
    <submittedName>
        <fullName evidence="1">Uncharacterized protein</fullName>
    </submittedName>
</protein>